<proteinExistence type="predicted"/>
<organism evidence="1 2">
    <name type="scientific">Helicostylum pulchrum</name>
    <dbReference type="NCBI Taxonomy" id="562976"/>
    <lineage>
        <taxon>Eukaryota</taxon>
        <taxon>Fungi</taxon>
        <taxon>Fungi incertae sedis</taxon>
        <taxon>Mucoromycota</taxon>
        <taxon>Mucoromycotina</taxon>
        <taxon>Mucoromycetes</taxon>
        <taxon>Mucorales</taxon>
        <taxon>Mucorineae</taxon>
        <taxon>Mucoraceae</taxon>
        <taxon>Helicostylum</taxon>
    </lineage>
</organism>
<sequence length="145" mass="16235">MEKLPQVQANSNTIEASNALSLQRVGVSVYNQVIRMQSPELKLRSVPTFVICQFKTIYKISEETRKATIEAVIAMLGASGSVCACAAKWFLNETQEPDSTSTQQPSSTSTGTRLRAKDDRVYLLCYYLWTAVGLDHRKQARKQDK</sequence>
<evidence type="ECO:0000313" key="1">
    <source>
        <dbReference type="EMBL" id="GAA5802773.1"/>
    </source>
</evidence>
<keyword evidence="2" id="KW-1185">Reference proteome</keyword>
<dbReference type="Proteomes" id="UP001476247">
    <property type="component" value="Unassembled WGS sequence"/>
</dbReference>
<dbReference type="EMBL" id="BAABUJ010000024">
    <property type="protein sequence ID" value="GAA5802773.1"/>
    <property type="molecule type" value="Genomic_DNA"/>
</dbReference>
<evidence type="ECO:0000313" key="2">
    <source>
        <dbReference type="Proteomes" id="UP001476247"/>
    </source>
</evidence>
<protein>
    <recommendedName>
        <fullName evidence="3">Thioredoxin domain-containing protein</fullName>
    </recommendedName>
</protein>
<evidence type="ECO:0008006" key="3">
    <source>
        <dbReference type="Google" id="ProtNLM"/>
    </source>
</evidence>
<name>A0ABP9Y7E3_9FUNG</name>
<reference evidence="1 2" key="1">
    <citation type="submission" date="2024-04" db="EMBL/GenBank/DDBJ databases">
        <title>genome sequences of Mucor flavus KT1a and Helicostylum pulchrum KT1b strains isolation_sourced from the surface of a dry-aged beef.</title>
        <authorList>
            <person name="Toyotome T."/>
            <person name="Hosono M."/>
            <person name="Torimaru M."/>
            <person name="Fukuda K."/>
            <person name="Mikami N."/>
        </authorList>
    </citation>
    <scope>NUCLEOTIDE SEQUENCE [LARGE SCALE GENOMIC DNA]</scope>
    <source>
        <strain evidence="1 2">KT1b</strain>
    </source>
</reference>
<gene>
    <name evidence="1" type="ORF">HPULCUR_008248</name>
</gene>
<comment type="caution">
    <text evidence="1">The sequence shown here is derived from an EMBL/GenBank/DDBJ whole genome shotgun (WGS) entry which is preliminary data.</text>
</comment>
<accession>A0ABP9Y7E3</accession>